<gene>
    <name evidence="2" type="ORF">Q5P01_022945</name>
</gene>
<sequence length="136" mass="14891">MVPPQVRFSWKRQKDNGPAEELPPADGEQLQFEESGRAVSIVEVDRVALDTYKYRCSVKHEFGTVRAQTEQGREGSVGADPCGLSDELSPSPADFGPDWPRHRQLCVTYVLLTAKGLAFGCGVALLRRFGSGTGHD</sequence>
<protein>
    <recommendedName>
        <fullName evidence="4">Ig-like domain-containing protein</fullName>
    </recommendedName>
</protein>
<evidence type="ECO:0008006" key="4">
    <source>
        <dbReference type="Google" id="ProtNLM"/>
    </source>
</evidence>
<keyword evidence="3" id="KW-1185">Reference proteome</keyword>
<accession>A0AA88S7J8</accession>
<proteinExistence type="predicted"/>
<dbReference type="EMBL" id="JAUPFM010000018">
    <property type="protein sequence ID" value="KAK2822880.1"/>
    <property type="molecule type" value="Genomic_DNA"/>
</dbReference>
<dbReference type="Proteomes" id="UP001187415">
    <property type="component" value="Unassembled WGS sequence"/>
</dbReference>
<feature type="region of interest" description="Disordered" evidence="1">
    <location>
        <begin position="67"/>
        <end position="96"/>
    </location>
</feature>
<name>A0AA88S7J8_CHASR</name>
<evidence type="ECO:0000313" key="2">
    <source>
        <dbReference type="EMBL" id="KAK2822880.1"/>
    </source>
</evidence>
<comment type="caution">
    <text evidence="2">The sequence shown here is derived from an EMBL/GenBank/DDBJ whole genome shotgun (WGS) entry which is preliminary data.</text>
</comment>
<dbReference type="AlphaFoldDB" id="A0AA88S7J8"/>
<evidence type="ECO:0000313" key="3">
    <source>
        <dbReference type="Proteomes" id="UP001187415"/>
    </source>
</evidence>
<feature type="region of interest" description="Disordered" evidence="1">
    <location>
        <begin position="1"/>
        <end position="30"/>
    </location>
</feature>
<reference evidence="2" key="1">
    <citation type="submission" date="2023-07" db="EMBL/GenBank/DDBJ databases">
        <title>Chromosome-level Genome Assembly of Striped Snakehead (Channa striata).</title>
        <authorList>
            <person name="Liu H."/>
        </authorList>
    </citation>
    <scope>NUCLEOTIDE SEQUENCE</scope>
    <source>
        <strain evidence="2">Gz</strain>
        <tissue evidence="2">Muscle</tissue>
    </source>
</reference>
<evidence type="ECO:0000256" key="1">
    <source>
        <dbReference type="SAM" id="MobiDB-lite"/>
    </source>
</evidence>
<organism evidence="2 3">
    <name type="scientific">Channa striata</name>
    <name type="common">Snakehead murrel</name>
    <name type="synonym">Ophicephalus striatus</name>
    <dbReference type="NCBI Taxonomy" id="64152"/>
    <lineage>
        <taxon>Eukaryota</taxon>
        <taxon>Metazoa</taxon>
        <taxon>Chordata</taxon>
        <taxon>Craniata</taxon>
        <taxon>Vertebrata</taxon>
        <taxon>Euteleostomi</taxon>
        <taxon>Actinopterygii</taxon>
        <taxon>Neopterygii</taxon>
        <taxon>Teleostei</taxon>
        <taxon>Neoteleostei</taxon>
        <taxon>Acanthomorphata</taxon>
        <taxon>Anabantaria</taxon>
        <taxon>Anabantiformes</taxon>
        <taxon>Channoidei</taxon>
        <taxon>Channidae</taxon>
        <taxon>Channa</taxon>
    </lineage>
</organism>